<sequence>MSQGERKLHDERGKFMRAVKDGHEIRDADWNACRVVLTTERVVLIGDEKHTIDIDTLGRVNDRFDVNQNAAVEGSYTSLRTDDTVFLVSTPDQDTFETALYKASLNNGILLVQHPAVEGGVVQSVEWTKAKVKISEDAIRFAMADGQKVTIDRDDIGDVETDERTVDGQDRTVYEVEHTEDGRSVETHLTGESHHTAVMGALLEEGVERHRANLDLDGVEKQVIMALHSGVSPFDIPEFVDRDVERVEEIFDRLIEYDVIEVERERTEVALTPEGRQVAGDSIGDR</sequence>
<dbReference type="Proteomes" id="UP000663525">
    <property type="component" value="Chromosome"/>
</dbReference>
<organism evidence="2 3">
    <name type="scientific">Halapricum desulfuricans</name>
    <dbReference type="NCBI Taxonomy" id="2841257"/>
    <lineage>
        <taxon>Archaea</taxon>
        <taxon>Methanobacteriati</taxon>
        <taxon>Methanobacteriota</taxon>
        <taxon>Stenosarchaea group</taxon>
        <taxon>Halobacteria</taxon>
        <taxon>Halobacteriales</taxon>
        <taxon>Haloarculaceae</taxon>
        <taxon>Halapricum</taxon>
    </lineage>
</organism>
<name>A0A897MT19_9EURY</name>
<comment type="function">
    <text evidence="1">Involved in taxis signal transduction.</text>
</comment>
<protein>
    <recommendedName>
        <fullName evidence="1">Taxis protein CheF</fullName>
    </recommendedName>
</protein>
<dbReference type="PANTHER" id="PTHR42201">
    <property type="entry name" value="TAXIS PROTEIN"/>
    <property type="match status" value="1"/>
</dbReference>
<dbReference type="PANTHER" id="PTHR42201:SF1">
    <property type="entry name" value="TAXIS PROTEIN"/>
    <property type="match status" value="1"/>
</dbReference>
<proteinExistence type="predicted"/>
<evidence type="ECO:0000313" key="3">
    <source>
        <dbReference type="Proteomes" id="UP000663525"/>
    </source>
</evidence>
<dbReference type="InterPro" id="IPR007381">
    <property type="entry name" value="CheF1/F2"/>
</dbReference>
<accession>A0A897MT19</accession>
<dbReference type="RefSeq" id="WP_229115049.1">
    <property type="nucleotide sequence ID" value="NZ_CP064787.1"/>
</dbReference>
<dbReference type="GeneID" id="68854560"/>
<dbReference type="AlphaFoldDB" id="A0A897MT19"/>
<evidence type="ECO:0000313" key="2">
    <source>
        <dbReference type="EMBL" id="QSG05280.1"/>
    </source>
</evidence>
<evidence type="ECO:0000256" key="1">
    <source>
        <dbReference type="PIRNR" id="PIRNR026802"/>
    </source>
</evidence>
<dbReference type="EMBL" id="CP064787">
    <property type="protein sequence ID" value="QSG05280.1"/>
    <property type="molecule type" value="Genomic_DNA"/>
</dbReference>
<comment type="subunit">
    <text evidence="1">Interacts with chemotaxis (Che) proteins as well as flagella accessory (Fla) proteins.</text>
</comment>
<gene>
    <name evidence="2" type="primary">cheF2</name>
    <name evidence="2" type="ORF">HSR121_0931</name>
</gene>
<dbReference type="PIRSF" id="PIRSF026802">
    <property type="entry name" value="UCP026802"/>
    <property type="match status" value="1"/>
</dbReference>
<keyword evidence="1" id="KW-0145">Chemotaxis</keyword>
<dbReference type="GO" id="GO:0006935">
    <property type="term" value="P:chemotaxis"/>
    <property type="evidence" value="ECO:0007669"/>
    <property type="project" value="UniProtKB-UniRule"/>
</dbReference>
<dbReference type="Pfam" id="PF04283">
    <property type="entry name" value="CheF-arch"/>
    <property type="match status" value="1"/>
</dbReference>
<reference evidence="2" key="1">
    <citation type="submission" date="2020-11" db="EMBL/GenBank/DDBJ databases">
        <title>Carbohydrate-dependent, anaerobic sulfur respiration: A novel catabolism in halophilic archaea.</title>
        <authorList>
            <person name="Sorokin D.Y."/>
            <person name="Messina E."/>
            <person name="Smedile F."/>
            <person name="La Cono V."/>
            <person name="Hallsworth J.E."/>
            <person name="Yakimov M.M."/>
        </authorList>
    </citation>
    <scope>NUCLEOTIDE SEQUENCE</scope>
    <source>
        <strain evidence="2">HSR12-1</strain>
    </source>
</reference>